<gene>
    <name evidence="1" type="ORF">AXF42_Ash004745</name>
</gene>
<dbReference type="Proteomes" id="UP000236161">
    <property type="component" value="Unassembled WGS sequence"/>
</dbReference>
<accession>A0A2I0BHI8</accession>
<reference evidence="1 2" key="1">
    <citation type="journal article" date="2017" name="Nature">
        <title>The Apostasia genome and the evolution of orchids.</title>
        <authorList>
            <person name="Zhang G.Q."/>
            <person name="Liu K.W."/>
            <person name="Li Z."/>
            <person name="Lohaus R."/>
            <person name="Hsiao Y.Y."/>
            <person name="Niu S.C."/>
            <person name="Wang J.Y."/>
            <person name="Lin Y.C."/>
            <person name="Xu Q."/>
            <person name="Chen L.J."/>
            <person name="Yoshida K."/>
            <person name="Fujiwara S."/>
            <person name="Wang Z.W."/>
            <person name="Zhang Y.Q."/>
            <person name="Mitsuda N."/>
            <person name="Wang M."/>
            <person name="Liu G.H."/>
            <person name="Pecoraro L."/>
            <person name="Huang H.X."/>
            <person name="Xiao X.J."/>
            <person name="Lin M."/>
            <person name="Wu X.Y."/>
            <person name="Wu W.L."/>
            <person name="Chen Y.Y."/>
            <person name="Chang S.B."/>
            <person name="Sakamoto S."/>
            <person name="Ohme-Takagi M."/>
            <person name="Yagi M."/>
            <person name="Zeng S.J."/>
            <person name="Shen C.Y."/>
            <person name="Yeh C.M."/>
            <person name="Luo Y.B."/>
            <person name="Tsai W.C."/>
            <person name="Van de Peer Y."/>
            <person name="Liu Z.J."/>
        </authorList>
    </citation>
    <scope>NUCLEOTIDE SEQUENCE [LARGE SCALE GENOMIC DNA]</scope>
    <source>
        <strain evidence="2">cv. Shenzhen</strain>
        <tissue evidence="1">Stem</tissue>
    </source>
</reference>
<dbReference type="AlphaFoldDB" id="A0A2I0BHI8"/>
<evidence type="ECO:0000313" key="2">
    <source>
        <dbReference type="Proteomes" id="UP000236161"/>
    </source>
</evidence>
<proteinExistence type="predicted"/>
<dbReference type="EMBL" id="KZ451883">
    <property type="protein sequence ID" value="PKA67252.1"/>
    <property type="molecule type" value="Genomic_DNA"/>
</dbReference>
<keyword evidence="2" id="KW-1185">Reference proteome</keyword>
<protein>
    <submittedName>
        <fullName evidence="1">Uncharacterized protein</fullName>
    </submittedName>
</protein>
<sequence>MQGLINLSCWLGEASRLIFCRDSEQDCVATTALKLVPANRSFSDLSKAQDADPTAVFWLVFSFFLLRSFEEVMAVCLCSTSALQNPHFTSHSLTKLLAIPRSLV</sequence>
<name>A0A2I0BHI8_9ASPA</name>
<organism evidence="1 2">
    <name type="scientific">Apostasia shenzhenica</name>
    <dbReference type="NCBI Taxonomy" id="1088818"/>
    <lineage>
        <taxon>Eukaryota</taxon>
        <taxon>Viridiplantae</taxon>
        <taxon>Streptophyta</taxon>
        <taxon>Embryophyta</taxon>
        <taxon>Tracheophyta</taxon>
        <taxon>Spermatophyta</taxon>
        <taxon>Magnoliopsida</taxon>
        <taxon>Liliopsida</taxon>
        <taxon>Asparagales</taxon>
        <taxon>Orchidaceae</taxon>
        <taxon>Apostasioideae</taxon>
        <taxon>Apostasia</taxon>
    </lineage>
</organism>
<evidence type="ECO:0000313" key="1">
    <source>
        <dbReference type="EMBL" id="PKA67252.1"/>
    </source>
</evidence>